<dbReference type="InterPro" id="IPR043128">
    <property type="entry name" value="Rev_trsase/Diguanyl_cyclase"/>
</dbReference>
<dbReference type="GO" id="GO:0003676">
    <property type="term" value="F:nucleic acid binding"/>
    <property type="evidence" value="ECO:0007669"/>
    <property type="project" value="InterPro"/>
</dbReference>
<dbReference type="Proteomes" id="UP000231279">
    <property type="component" value="Unassembled WGS sequence"/>
</dbReference>
<dbReference type="STRING" id="429701.A0A2G9HG41"/>
<evidence type="ECO:0000256" key="1">
    <source>
        <dbReference type="SAM" id="MobiDB-lite"/>
    </source>
</evidence>
<dbReference type="InterPro" id="IPR036397">
    <property type="entry name" value="RNaseH_sf"/>
</dbReference>
<name>A0A2G9HG41_9LAMI</name>
<dbReference type="SUPFAM" id="SSF56672">
    <property type="entry name" value="DNA/RNA polymerases"/>
    <property type="match status" value="1"/>
</dbReference>
<dbReference type="InterPro" id="IPR043502">
    <property type="entry name" value="DNA/RNA_pol_sf"/>
</dbReference>
<reference evidence="3" key="1">
    <citation type="journal article" date="2018" name="Gigascience">
        <title>Genome assembly of the Pink Ipe (Handroanthus impetiginosus, Bignoniaceae), a highly valued, ecologically keystone Neotropical timber forest tree.</title>
        <authorList>
            <person name="Silva-Junior O.B."/>
            <person name="Grattapaglia D."/>
            <person name="Novaes E."/>
            <person name="Collevatti R.G."/>
        </authorList>
    </citation>
    <scope>NUCLEOTIDE SEQUENCE [LARGE SCALE GENOMIC DNA]</scope>
    <source>
        <strain evidence="3">cv. UFG-1</strain>
    </source>
</reference>
<gene>
    <name evidence="2" type="ORF">CDL12_10835</name>
</gene>
<evidence type="ECO:0000313" key="3">
    <source>
        <dbReference type="Proteomes" id="UP000231279"/>
    </source>
</evidence>
<dbReference type="AlphaFoldDB" id="A0A2G9HG41"/>
<evidence type="ECO:0008006" key="4">
    <source>
        <dbReference type="Google" id="ProtNLM"/>
    </source>
</evidence>
<dbReference type="PANTHER" id="PTHR33437">
    <property type="entry name" value="OS06G0361200 PROTEIN"/>
    <property type="match status" value="1"/>
</dbReference>
<organism evidence="2 3">
    <name type="scientific">Handroanthus impetiginosus</name>
    <dbReference type="NCBI Taxonomy" id="429701"/>
    <lineage>
        <taxon>Eukaryota</taxon>
        <taxon>Viridiplantae</taxon>
        <taxon>Streptophyta</taxon>
        <taxon>Embryophyta</taxon>
        <taxon>Tracheophyta</taxon>
        <taxon>Spermatophyta</taxon>
        <taxon>Magnoliopsida</taxon>
        <taxon>eudicotyledons</taxon>
        <taxon>Gunneridae</taxon>
        <taxon>Pentapetalae</taxon>
        <taxon>asterids</taxon>
        <taxon>lamiids</taxon>
        <taxon>Lamiales</taxon>
        <taxon>Bignoniaceae</taxon>
        <taxon>Crescentiina</taxon>
        <taxon>Tabebuia alliance</taxon>
        <taxon>Handroanthus</taxon>
    </lineage>
</organism>
<dbReference type="OrthoDB" id="910289at2759"/>
<dbReference type="SUPFAM" id="SSF53098">
    <property type="entry name" value="Ribonuclease H-like"/>
    <property type="match status" value="1"/>
</dbReference>
<proteinExistence type="predicted"/>
<sequence length="1278" mass="146717">MGTIKDTLDGSSKSSLVYTKPYTQGIDNLKMPIGYQPFKFLQFDGKGNPKQHVGHFVETCNNAGTYSDHLYIDLEANSINSMEQLEHEFLNCFYSTRRIVSMIELTNSRQWKDEQVTGWRNLSLNCKDRLSKTSAIEMCVQGIHWGLRYIIQRIQLKSMKELATQAHDMELSMTSSGEKQEVKRGGKPPTKTPSKESMAVTIIAIKLRGRTANASNENTDTSREGGQRRLTLKEIKSKQYLFLDSDIFGIFDYLLNANLIKLLKIKRPEEAGKTNDPRYCKCHHLISLEEDKTTMNFIFIEAGSHHGNIVSCNATSEQNVSSDGSYCSKVETHIMIEECMLAKTFIDDDLLLGSKPHNRPLFMASYAHERRVNRILIDGGFNQGWKRVLGIIRIQLLMDDISSTVLFHVVDAKMSYNMLLGRPGYMKMVWDWVVKKVLTNDKPFTEVKFHFANTKYYFEKGSRAKKDLYDQIGRKEIKIEALVNLDSDNKATLGEFKLPKELILPLTKLDIKKPQSLKRFVCPVEGAKVEHKEFLNLQMGYNQQECLSLEKLSPRAARKQAGGLNVTQSVLKGNACLIPNAKVGLRFVPRNPIRIVIKKASTNHIIEEEVSSTNYVFDLKRNKVKRISVFDRLGNLRKLRINKRFLKRSKVPDGPKFTEKLRILIPYRMKWRTTLIVSCGKIECTEEEDITTYHITLSKDTIEEDAEAASLELEEGVKATIGELKEVNLGEVDNPRPIYVSTLLTIAEEKAYITLLGEFKDVFAWSYKEMPGLDPKVAVHHLKFLGFIVRHQGIEIEQGKINAILKMPKPRNIHEVKSLQGKLAHIRRFILNLVGQCQPFSRLMKKGIPFEWDEACSNAFNNIKAYLMKPLVLVASMLGHSLVLYIIAQEHSANLLKYVMTKLVLFDRLARIRCPRHDMIGLGPPTGYWDFREFEIVYVSQNAMKGRVLTNFLADHLIPTEWELYDDLPDNDVLRLIGWLGNIEIEHVLRVENKQVDALAKLVSTLVVPEKEARVPICRSWVVPPIFENENYEEEKNHIIEKLSDDPRHRTNIRRHAARFINYKGTLYRRSFDGVFFTMPRLDIVGSMTKSSVGRLYILAATDYFSKWAETISLKEVKKENVADFIRLNIIYRYRVPRYISTNNGKPFCNSATPYALVYSVEVVVHLEQQILSLKIAIQEGLTEEENARLHLEELEALDEKRAFNKKVRSRSFQVGDLVLVVRRPIIITHQTRNKFTSKWDASYVVKAVYTNGVYKLIVEDGSRIGPRNGKFLKCYYP</sequence>
<dbReference type="Gene3D" id="3.30.70.270">
    <property type="match status" value="1"/>
</dbReference>
<dbReference type="EMBL" id="NKXS01001851">
    <property type="protein sequence ID" value="PIN16517.1"/>
    <property type="molecule type" value="Genomic_DNA"/>
</dbReference>
<accession>A0A2G9HG41</accession>
<keyword evidence="3" id="KW-1185">Reference proteome</keyword>
<dbReference type="Gene3D" id="3.30.420.10">
    <property type="entry name" value="Ribonuclease H-like superfamily/Ribonuclease H"/>
    <property type="match status" value="1"/>
</dbReference>
<protein>
    <recommendedName>
        <fullName evidence="4">DNA-directed DNA polymerase</fullName>
    </recommendedName>
</protein>
<feature type="region of interest" description="Disordered" evidence="1">
    <location>
        <begin position="170"/>
        <end position="195"/>
    </location>
</feature>
<evidence type="ECO:0000313" key="2">
    <source>
        <dbReference type="EMBL" id="PIN16517.1"/>
    </source>
</evidence>
<dbReference type="InterPro" id="IPR012337">
    <property type="entry name" value="RNaseH-like_sf"/>
</dbReference>
<dbReference type="PANTHER" id="PTHR33437:SF2">
    <property type="entry name" value="OS06G0361200 PROTEIN"/>
    <property type="match status" value="1"/>
</dbReference>
<comment type="caution">
    <text evidence="2">The sequence shown here is derived from an EMBL/GenBank/DDBJ whole genome shotgun (WGS) entry which is preliminary data.</text>
</comment>